<sequence length="715" mass="79548">MAKKTTASKASPKLATATIHDQKLHRGQGGELHQFAEDGQPLLTTAQGGPVVDDQNTLRLGARGPALIDDFHFREKIFHFDHERIPERVVHARGYGAHGFFETYESLASYTRADLFQRHGEKTPAFVRFSTVAGNKGSADLARDVRGFAVKLYTQEGNWDLVGNNIPVFFIQDAVKFPDIIHAAKQEPDRAFPQAQTAHDNFWDFISLTPESMHMVMWIMSDRTIPRSFRFMEGFGVHTFRFVNAKDESTFVKFHWKPKLGLQSVAWNEAVKINGADPDFHRRDLWQSIQSGNFPEWELCVQLFDQEFADSFDFDVLDPTKIIPEEILPVQPIGRLVLNKMPDNFFAETEQVAFMTQNVPPGIDFSNDPLLQGRNFSYLDTQLKRLGGPNFTHLPINAPKCPFHNFQQDGHMAMRNPVGRTNYQPNSRNGGPRESPVQGYRHFASEERGPKVRLRPESFADHYSQARQFYISQTPPEQRHIAMALTFELSKVEMPVIRERMVAHLLNIDETLATTVAQKLGFQSMPKPADAAMPTRQDLEPSPALSIVERGPKRFEGRKLGILITDGVDASLLNGLTTAIAKEKAVCELIAPKVGGVTASDGTWIEAHHMIDGGPSVLFDAVALLTSPAAMGDLVNEAAARDFVADAFQHCKFIGYDQSALPLLEKAGVANALDEGVLALPGEEGLSTFVAELGKLRVWGREPSVKLGKATSPSA</sequence>
<keyword evidence="18" id="KW-1185">Reference proteome</keyword>
<dbReference type="InterPro" id="IPR020835">
    <property type="entry name" value="Catalase_sf"/>
</dbReference>
<keyword evidence="7 10" id="KW-0560">Oxidoreductase</keyword>
<dbReference type="PANTHER" id="PTHR42821:SF1">
    <property type="entry name" value="CATALASE-B"/>
    <property type="match status" value="1"/>
</dbReference>
<dbReference type="InterPro" id="IPR002226">
    <property type="entry name" value="Catalase_haem_BS"/>
</dbReference>
<dbReference type="GO" id="GO:0004096">
    <property type="term" value="F:catalase activity"/>
    <property type="evidence" value="ECO:0007669"/>
    <property type="project" value="UniProtKB-UniRule"/>
</dbReference>
<evidence type="ECO:0000313" key="17">
    <source>
        <dbReference type="EMBL" id="PCK79178.1"/>
    </source>
</evidence>
<keyword evidence="4 10" id="KW-0575">Peroxidase</keyword>
<evidence type="ECO:0000256" key="10">
    <source>
        <dbReference type="PIRNR" id="PIRNR038927"/>
    </source>
</evidence>
<dbReference type="GO" id="GO:0046872">
    <property type="term" value="F:metal ion binding"/>
    <property type="evidence" value="ECO:0007669"/>
    <property type="project" value="UniProtKB-KW"/>
</dbReference>
<name>A0A2A5KQ76_9HYPH</name>
<dbReference type="Pfam" id="PF18011">
    <property type="entry name" value="Catalase_C"/>
    <property type="match status" value="1"/>
</dbReference>
<dbReference type="SMART" id="SM01060">
    <property type="entry name" value="Catalase"/>
    <property type="match status" value="1"/>
</dbReference>
<feature type="binding site" evidence="13">
    <location>
        <position position="385"/>
    </location>
    <ligand>
        <name>heme</name>
        <dbReference type="ChEBI" id="CHEBI:30413"/>
    </ligand>
</feature>
<evidence type="ECO:0000256" key="5">
    <source>
        <dbReference type="ARBA" id="ARBA00022617"/>
    </source>
</evidence>
<dbReference type="InterPro" id="IPR024708">
    <property type="entry name" value="Catalase_AS"/>
</dbReference>
<evidence type="ECO:0000256" key="12">
    <source>
        <dbReference type="PIRSR" id="PIRSR038927-2"/>
    </source>
</evidence>
<evidence type="ECO:0000256" key="11">
    <source>
        <dbReference type="PIRSR" id="PIRSR038927-1"/>
    </source>
</evidence>
<evidence type="ECO:0000256" key="4">
    <source>
        <dbReference type="ARBA" id="ARBA00022559"/>
    </source>
</evidence>
<dbReference type="PROSITE" id="PS00438">
    <property type="entry name" value="CATALASE_2"/>
    <property type="match status" value="1"/>
</dbReference>
<dbReference type="InterPro" id="IPR041399">
    <property type="entry name" value="Catalase_large_C"/>
</dbReference>
<evidence type="ECO:0000259" key="16">
    <source>
        <dbReference type="SMART" id="SM01060"/>
    </source>
</evidence>
<dbReference type="GO" id="GO:0020037">
    <property type="term" value="F:heme binding"/>
    <property type="evidence" value="ECO:0007669"/>
    <property type="project" value="UniProtKB-UniRule"/>
</dbReference>
<dbReference type="InterPro" id="IPR010582">
    <property type="entry name" value="Catalase_immune_responsive"/>
</dbReference>
<dbReference type="GO" id="GO:0042744">
    <property type="term" value="P:hydrogen peroxide catabolic process"/>
    <property type="evidence" value="ECO:0007669"/>
    <property type="project" value="UniProtKB-UniRule"/>
</dbReference>
<dbReference type="SUPFAM" id="SSF52317">
    <property type="entry name" value="Class I glutamine amidotransferase-like"/>
    <property type="match status" value="1"/>
</dbReference>
<keyword evidence="5 10" id="KW-0349">Heme</keyword>
<evidence type="ECO:0000256" key="6">
    <source>
        <dbReference type="ARBA" id="ARBA00022723"/>
    </source>
</evidence>
<evidence type="ECO:0000256" key="8">
    <source>
        <dbReference type="ARBA" id="ARBA00023004"/>
    </source>
</evidence>
<dbReference type="GO" id="GO:0005829">
    <property type="term" value="C:cytosol"/>
    <property type="evidence" value="ECO:0007669"/>
    <property type="project" value="TreeGrafter"/>
</dbReference>
<dbReference type="InterPro" id="IPR018028">
    <property type="entry name" value="Catalase"/>
</dbReference>
<keyword evidence="9 10" id="KW-0376">Hydrogen peroxide</keyword>
<dbReference type="PIRSF" id="PIRSF038927">
    <property type="entry name" value="Catalase_clade2"/>
    <property type="match status" value="1"/>
</dbReference>
<comment type="catalytic activity">
    <reaction evidence="10 14">
        <text>2 H2O2 = O2 + 2 H2O</text>
        <dbReference type="Rhea" id="RHEA:20309"/>
        <dbReference type="ChEBI" id="CHEBI:15377"/>
        <dbReference type="ChEBI" id="CHEBI:15379"/>
        <dbReference type="ChEBI" id="CHEBI:16240"/>
        <dbReference type="EC" id="1.11.1.6"/>
    </reaction>
</comment>
<dbReference type="Pfam" id="PF06628">
    <property type="entry name" value="Catalase-rel"/>
    <property type="match status" value="1"/>
</dbReference>
<comment type="caution">
    <text evidence="17">The sequence shown here is derived from an EMBL/GenBank/DDBJ whole genome shotgun (WGS) entry which is preliminary data.</text>
</comment>
<feature type="domain" description="Catalase core" evidence="16">
    <location>
        <begin position="44"/>
        <end position="432"/>
    </location>
</feature>
<dbReference type="GO" id="GO:0006979">
    <property type="term" value="P:response to oxidative stress"/>
    <property type="evidence" value="ECO:0007669"/>
    <property type="project" value="InterPro"/>
</dbReference>
<dbReference type="EMBL" id="NXDM01000022">
    <property type="protein sequence ID" value="PCK79178.1"/>
    <property type="molecule type" value="Genomic_DNA"/>
</dbReference>
<dbReference type="InterPro" id="IPR011614">
    <property type="entry name" value="Catalase_core"/>
</dbReference>
<organism evidence="17 18">
    <name type="scientific">Rhizobium sophoriradicis</name>
    <dbReference type="NCBI Taxonomy" id="1535245"/>
    <lineage>
        <taxon>Bacteria</taxon>
        <taxon>Pseudomonadati</taxon>
        <taxon>Pseudomonadota</taxon>
        <taxon>Alphaproteobacteria</taxon>
        <taxon>Hyphomicrobiales</taxon>
        <taxon>Rhizobiaceae</taxon>
        <taxon>Rhizobium/Agrobacterium group</taxon>
        <taxon>Rhizobium</taxon>
    </lineage>
</organism>
<dbReference type="EC" id="1.11.1.6" evidence="3 10"/>
<dbReference type="Gene3D" id="2.40.180.10">
    <property type="entry name" value="Catalase core domain"/>
    <property type="match status" value="1"/>
</dbReference>
<dbReference type="Gene3D" id="3.40.50.880">
    <property type="match status" value="1"/>
</dbReference>
<accession>A0A2A5KQ76</accession>
<dbReference type="SUPFAM" id="SSF56634">
    <property type="entry name" value="Heme-dependent catalase-like"/>
    <property type="match status" value="1"/>
</dbReference>
<dbReference type="PROSITE" id="PS00437">
    <property type="entry name" value="CATALASE_1"/>
    <property type="match status" value="1"/>
</dbReference>
<feature type="active site" evidence="11">
    <location>
        <position position="164"/>
    </location>
</feature>
<reference evidence="17 18" key="1">
    <citation type="submission" date="2017-09" db="EMBL/GenBank/DDBJ databases">
        <title>Comparative genomics of rhizobia isolated from Phaseolus vulgaris in China.</title>
        <authorList>
            <person name="Tong W."/>
        </authorList>
    </citation>
    <scope>NUCLEOTIDE SEQUENCE [LARGE SCALE GENOMIC DNA]</scope>
    <source>
        <strain evidence="17 18">L101</strain>
    </source>
</reference>
<proteinExistence type="inferred from homology"/>
<evidence type="ECO:0000313" key="18">
    <source>
        <dbReference type="Proteomes" id="UP000218807"/>
    </source>
</evidence>
<feature type="binding site" evidence="13">
    <location>
        <position position="128"/>
    </location>
    <ligand>
        <name>heme</name>
        <dbReference type="ChEBI" id="CHEBI:30413"/>
    </ligand>
</feature>
<dbReference type="Gene3D" id="1.20.1370.20">
    <property type="match status" value="1"/>
</dbReference>
<gene>
    <name evidence="17" type="ORF">CPT34_21210</name>
</gene>
<evidence type="ECO:0000256" key="15">
    <source>
        <dbReference type="SAM" id="MobiDB-lite"/>
    </source>
</evidence>
<feature type="binding site" evidence="13">
    <location>
        <position position="177"/>
    </location>
    <ligand>
        <name>heme</name>
        <dbReference type="ChEBI" id="CHEBI:30413"/>
    </ligand>
</feature>
<feature type="binding site" evidence="13">
    <location>
        <position position="374"/>
    </location>
    <ligand>
        <name>heme</name>
        <dbReference type="ChEBI" id="CHEBI:30413"/>
    </ligand>
</feature>
<keyword evidence="6 10" id="KW-0479">Metal-binding</keyword>
<evidence type="ECO:0000256" key="14">
    <source>
        <dbReference type="RuleBase" id="RU000498"/>
    </source>
</evidence>
<feature type="region of interest" description="Disordered" evidence="15">
    <location>
        <begin position="1"/>
        <end position="30"/>
    </location>
</feature>
<dbReference type="PROSITE" id="PS51402">
    <property type="entry name" value="CATALASE_3"/>
    <property type="match status" value="1"/>
</dbReference>
<dbReference type="PRINTS" id="PR00067">
    <property type="entry name" value="CATALASE"/>
</dbReference>
<feature type="compositionally biased region" description="Low complexity" evidence="15">
    <location>
        <begin position="1"/>
        <end position="18"/>
    </location>
</feature>
<dbReference type="InterPro" id="IPR029062">
    <property type="entry name" value="Class_I_gatase-like"/>
</dbReference>
<dbReference type="PANTHER" id="PTHR42821">
    <property type="entry name" value="CATALASE"/>
    <property type="match status" value="1"/>
</dbReference>
<dbReference type="Pfam" id="PF00199">
    <property type="entry name" value="Catalase"/>
    <property type="match status" value="1"/>
</dbReference>
<protein>
    <recommendedName>
        <fullName evidence="3 10">Catalase</fullName>
        <ecNumber evidence="3 10">1.11.1.6</ecNumber>
    </recommendedName>
</protein>
<keyword evidence="8 10" id="KW-0408">Iron</keyword>
<evidence type="ECO:0000256" key="1">
    <source>
        <dbReference type="ARBA" id="ARBA00001971"/>
    </source>
</evidence>
<feature type="binding site" description="axial binding residue" evidence="12">
    <location>
        <position position="378"/>
    </location>
    <ligand>
        <name>heme</name>
        <dbReference type="ChEBI" id="CHEBI:30413"/>
    </ligand>
    <ligandPart>
        <name>Fe</name>
        <dbReference type="ChEBI" id="CHEBI:18248"/>
    </ligandPart>
</feature>
<dbReference type="InterPro" id="IPR024712">
    <property type="entry name" value="Catalase_clade2"/>
</dbReference>
<evidence type="ECO:0000256" key="2">
    <source>
        <dbReference type="ARBA" id="ARBA00010660"/>
    </source>
</evidence>
<comment type="similarity">
    <text evidence="2">Belongs to the catalase family. HPII subfamily.</text>
</comment>
<feature type="binding site" evidence="13">
    <location>
        <position position="88"/>
    </location>
    <ligand>
        <name>heme</name>
        <dbReference type="ChEBI" id="CHEBI:30413"/>
    </ligand>
</feature>
<evidence type="ECO:0000256" key="13">
    <source>
        <dbReference type="PIRSR" id="PIRSR038927-3"/>
    </source>
</evidence>
<evidence type="ECO:0000256" key="7">
    <source>
        <dbReference type="ARBA" id="ARBA00023002"/>
    </source>
</evidence>
<dbReference type="InterPro" id="IPR043156">
    <property type="entry name" value="Catalase_clade2_helical"/>
</dbReference>
<comment type="cofactor">
    <cofactor evidence="1 10 12">
        <name>heme</name>
        <dbReference type="ChEBI" id="CHEBI:30413"/>
    </cofactor>
</comment>
<evidence type="ECO:0000256" key="9">
    <source>
        <dbReference type="ARBA" id="ARBA00023324"/>
    </source>
</evidence>
<dbReference type="FunFam" id="2.40.180.10:FF:000003">
    <property type="entry name" value="Catalase"/>
    <property type="match status" value="1"/>
</dbReference>
<dbReference type="CDD" id="cd03132">
    <property type="entry name" value="GATase1_catalase"/>
    <property type="match status" value="1"/>
</dbReference>
<dbReference type="AlphaFoldDB" id="A0A2A5KQ76"/>
<dbReference type="RefSeq" id="WP_096763921.1">
    <property type="nucleotide sequence ID" value="NZ_NXDM01000022.1"/>
</dbReference>
<dbReference type="Proteomes" id="UP000218807">
    <property type="component" value="Unassembled WGS sequence"/>
</dbReference>
<comment type="function">
    <text evidence="10">Decomposes hydrogen peroxide into water and oxygen; serves to protect cells from the toxic effects of hydrogen peroxide.</text>
</comment>
<feature type="active site" evidence="11">
    <location>
        <position position="91"/>
    </location>
</feature>
<evidence type="ECO:0000256" key="3">
    <source>
        <dbReference type="ARBA" id="ARBA00012314"/>
    </source>
</evidence>